<protein>
    <submittedName>
        <fullName evidence="2">DUF2293 domain-containing protein</fullName>
    </submittedName>
</protein>
<name>A0A4R5PIK2_9HYPH</name>
<reference evidence="2 3" key="1">
    <citation type="journal article" date="2013" name="Int. J. Syst. Evol. Microbiol.">
        <title>Hoeflea suaedae sp. nov., an endophytic bacterium isolated from the root of the halophyte Suaeda maritima.</title>
        <authorList>
            <person name="Chung E.J."/>
            <person name="Park J.A."/>
            <person name="Pramanik P."/>
            <person name="Bibi F."/>
            <person name="Jeon C.O."/>
            <person name="Chung Y.R."/>
        </authorList>
    </citation>
    <scope>NUCLEOTIDE SEQUENCE [LARGE SCALE GENOMIC DNA]</scope>
    <source>
        <strain evidence="2 3">YC6898</strain>
    </source>
</reference>
<dbReference type="EMBL" id="SMSI01000003">
    <property type="protein sequence ID" value="TDH35066.1"/>
    <property type="molecule type" value="Genomic_DNA"/>
</dbReference>
<proteinExistence type="predicted"/>
<keyword evidence="3" id="KW-1185">Reference proteome</keyword>
<comment type="caution">
    <text evidence="2">The sequence shown here is derived from an EMBL/GenBank/DDBJ whole genome shotgun (WGS) entry which is preliminary data.</text>
</comment>
<feature type="domain" description="DUF2293" evidence="1">
    <location>
        <begin position="15"/>
        <end position="93"/>
    </location>
</feature>
<evidence type="ECO:0000259" key="1">
    <source>
        <dbReference type="Pfam" id="PF10056"/>
    </source>
</evidence>
<dbReference type="Pfam" id="PF10056">
    <property type="entry name" value="DUF2293"/>
    <property type="match status" value="1"/>
</dbReference>
<gene>
    <name evidence="2" type="ORF">E2A64_15235</name>
</gene>
<sequence length="119" mass="13620">MAEVRFKRSTIRRFMEKHYPGCPPRNRKAIVYAVGRRPWVDATIGKAVGIVVTNHVRHKMTLYETWMRDYGLTREEARAAEASTVGDIVRSWREAKSPADVPITRIVTIVRRPGSNSPD</sequence>
<organism evidence="2 3">
    <name type="scientific">Pseudohoeflea suaedae</name>
    <dbReference type="NCBI Taxonomy" id="877384"/>
    <lineage>
        <taxon>Bacteria</taxon>
        <taxon>Pseudomonadati</taxon>
        <taxon>Pseudomonadota</taxon>
        <taxon>Alphaproteobacteria</taxon>
        <taxon>Hyphomicrobiales</taxon>
        <taxon>Rhizobiaceae</taxon>
        <taxon>Pseudohoeflea</taxon>
    </lineage>
</organism>
<dbReference type="RefSeq" id="WP_133285351.1">
    <property type="nucleotide sequence ID" value="NZ_SMSI01000003.1"/>
</dbReference>
<evidence type="ECO:0000313" key="2">
    <source>
        <dbReference type="EMBL" id="TDH35066.1"/>
    </source>
</evidence>
<dbReference type="AlphaFoldDB" id="A0A4R5PIK2"/>
<dbReference type="InterPro" id="IPR018744">
    <property type="entry name" value="DUF2293"/>
</dbReference>
<dbReference type="OrthoDB" id="1159372at2"/>
<evidence type="ECO:0000313" key="3">
    <source>
        <dbReference type="Proteomes" id="UP000295131"/>
    </source>
</evidence>
<accession>A0A4R5PIK2</accession>
<dbReference type="Proteomes" id="UP000295131">
    <property type="component" value="Unassembled WGS sequence"/>
</dbReference>